<feature type="transmembrane region" description="Helical" evidence="7">
    <location>
        <begin position="32"/>
        <end position="57"/>
    </location>
</feature>
<feature type="transmembrane region" description="Helical" evidence="7">
    <location>
        <begin position="109"/>
        <end position="131"/>
    </location>
</feature>
<dbReference type="RefSeq" id="XP_018327856.1">
    <property type="nucleotide sequence ID" value="XM_018472354.2"/>
</dbReference>
<organism evidence="8 9">
    <name type="scientific">Agrilus planipennis</name>
    <name type="common">Emerald ash borer</name>
    <name type="synonym">Agrilus marcopoli</name>
    <dbReference type="NCBI Taxonomy" id="224129"/>
    <lineage>
        <taxon>Eukaryota</taxon>
        <taxon>Metazoa</taxon>
        <taxon>Ecdysozoa</taxon>
        <taxon>Arthropoda</taxon>
        <taxon>Hexapoda</taxon>
        <taxon>Insecta</taxon>
        <taxon>Pterygota</taxon>
        <taxon>Neoptera</taxon>
        <taxon>Endopterygota</taxon>
        <taxon>Coleoptera</taxon>
        <taxon>Polyphaga</taxon>
        <taxon>Elateriformia</taxon>
        <taxon>Buprestoidea</taxon>
        <taxon>Buprestidae</taxon>
        <taxon>Agrilinae</taxon>
        <taxon>Agrilus</taxon>
    </lineage>
</organism>
<feature type="transmembrane region" description="Helical" evidence="7">
    <location>
        <begin position="263"/>
        <end position="284"/>
    </location>
</feature>
<feature type="transmembrane region" description="Helical" evidence="7">
    <location>
        <begin position="230"/>
        <end position="257"/>
    </location>
</feature>
<evidence type="ECO:0000256" key="1">
    <source>
        <dbReference type="ARBA" id="ARBA00004651"/>
    </source>
</evidence>
<dbReference type="InterPro" id="IPR050895">
    <property type="entry name" value="XK-related_scramblase"/>
</dbReference>
<feature type="transmembrane region" description="Helical" evidence="7">
    <location>
        <begin position="353"/>
        <end position="376"/>
    </location>
</feature>
<dbReference type="GeneID" id="108738774"/>
<gene>
    <name evidence="9" type="primary">LOC108738774</name>
</gene>
<dbReference type="Proteomes" id="UP000192223">
    <property type="component" value="Unplaced"/>
</dbReference>
<evidence type="ECO:0000256" key="6">
    <source>
        <dbReference type="ARBA" id="ARBA00023136"/>
    </source>
</evidence>
<evidence type="ECO:0000256" key="5">
    <source>
        <dbReference type="ARBA" id="ARBA00022989"/>
    </source>
</evidence>
<comment type="subcellular location">
    <subcellularLocation>
        <location evidence="1">Cell membrane</location>
        <topology evidence="1">Multi-pass membrane protein</topology>
    </subcellularLocation>
    <subcellularLocation>
        <location evidence="7">Membrane</location>
        <topology evidence="7">Multi-pass membrane protein</topology>
    </subcellularLocation>
</comment>
<feature type="transmembrane region" description="Helical" evidence="7">
    <location>
        <begin position="296"/>
        <end position="313"/>
    </location>
</feature>
<protein>
    <recommendedName>
        <fullName evidence="7">XK-related protein</fullName>
    </recommendedName>
</protein>
<reference evidence="9" key="1">
    <citation type="submission" date="2025-08" db="UniProtKB">
        <authorList>
            <consortium name="RefSeq"/>
        </authorList>
    </citation>
    <scope>IDENTIFICATION</scope>
    <source>
        <tissue evidence="9">Entire body</tissue>
    </source>
</reference>
<dbReference type="Pfam" id="PF09815">
    <property type="entry name" value="XK-related"/>
    <property type="match status" value="1"/>
</dbReference>
<feature type="transmembrane region" description="Helical" evidence="7">
    <location>
        <begin position="319"/>
        <end position="341"/>
    </location>
</feature>
<sequence>MPLHHSKMCERENYADEVDRLPSKDRATYCDIFGFIISIISHIVDIGLDCNLAYTYYRSNQMPYFFATVGFIAVPALINTAFSVRMYVLDQSNSANNLTTKFTKRSICWLLVLVFQLAPVLRYFDALFYALKSKEAEKKNDTQNQRRYYELMVKEDSDVALLRVLECFLEAAPQQILQLTIIFYTHGQGINTLTFVHQVLSIGSSFGSMGWSMASYQRLLRVSLKDKGNISILGTIMQFVWHFLVTVSRILCISVIASILPEITILCLFLHWLIMTIWLHLLTTERNFCDSKLGESIFYAIFGFVYIFTHISLNQGRTLYRYVFFYTILFIENTIATFVWYTKADLEVQQSLYYKPIFYLTIFPFLLGLVFMVLYYKCFHPNIGYICTHKY</sequence>
<dbReference type="KEGG" id="apln:108738774"/>
<evidence type="ECO:0000313" key="9">
    <source>
        <dbReference type="RefSeq" id="XP_018327856.1"/>
    </source>
</evidence>
<dbReference type="GO" id="GO:0070782">
    <property type="term" value="P:phosphatidylserine exposure on apoptotic cell surface"/>
    <property type="evidence" value="ECO:0007669"/>
    <property type="project" value="TreeGrafter"/>
</dbReference>
<dbReference type="OrthoDB" id="6136301at2759"/>
<keyword evidence="6 7" id="KW-0472">Membrane</keyword>
<name>A0A1W4WVF0_AGRPL</name>
<dbReference type="GO" id="GO:0043652">
    <property type="term" value="P:engulfment of apoptotic cell"/>
    <property type="evidence" value="ECO:0007669"/>
    <property type="project" value="TreeGrafter"/>
</dbReference>
<evidence type="ECO:0000313" key="8">
    <source>
        <dbReference type="Proteomes" id="UP000192223"/>
    </source>
</evidence>
<keyword evidence="8" id="KW-1185">Reference proteome</keyword>
<dbReference type="InParanoid" id="A0A1W4WVF0"/>
<evidence type="ECO:0000256" key="2">
    <source>
        <dbReference type="ARBA" id="ARBA00008789"/>
    </source>
</evidence>
<keyword evidence="4 7" id="KW-0812">Transmembrane</keyword>
<dbReference type="GO" id="GO:0005886">
    <property type="term" value="C:plasma membrane"/>
    <property type="evidence" value="ECO:0007669"/>
    <property type="project" value="UniProtKB-SubCell"/>
</dbReference>
<feature type="transmembrane region" description="Helical" evidence="7">
    <location>
        <begin position="64"/>
        <end position="89"/>
    </location>
</feature>
<dbReference type="FunCoup" id="A0A1W4WVF0">
    <property type="interactions" value="363"/>
</dbReference>
<evidence type="ECO:0000256" key="3">
    <source>
        <dbReference type="ARBA" id="ARBA00022475"/>
    </source>
</evidence>
<accession>A0A1W4WVF0</accession>
<evidence type="ECO:0000256" key="7">
    <source>
        <dbReference type="RuleBase" id="RU910716"/>
    </source>
</evidence>
<dbReference type="PANTHER" id="PTHR16024:SF6">
    <property type="entry name" value="XK-RELATED PROTEIN"/>
    <property type="match status" value="1"/>
</dbReference>
<keyword evidence="3" id="KW-1003">Cell membrane</keyword>
<comment type="similarity">
    <text evidence="2 7">Belongs to the XK family.</text>
</comment>
<proteinExistence type="inferred from homology"/>
<dbReference type="PANTHER" id="PTHR16024">
    <property type="entry name" value="XK-RELATED PROTEIN"/>
    <property type="match status" value="1"/>
</dbReference>
<dbReference type="InterPro" id="IPR018629">
    <property type="entry name" value="XK-rel"/>
</dbReference>
<keyword evidence="5 7" id="KW-1133">Transmembrane helix</keyword>
<evidence type="ECO:0000256" key="4">
    <source>
        <dbReference type="ARBA" id="ARBA00022692"/>
    </source>
</evidence>
<dbReference type="AlphaFoldDB" id="A0A1W4WVF0"/>
<dbReference type="GO" id="GO:1902742">
    <property type="term" value="P:apoptotic process involved in development"/>
    <property type="evidence" value="ECO:0007669"/>
    <property type="project" value="TreeGrafter"/>
</dbReference>